<reference evidence="9 10" key="1">
    <citation type="journal article" date="2015" name="Genome Biol. Evol.">
        <title>Characterization of Three Mycobacterium spp. with Potential Use in Bioremediation by Genome Sequencing and Comparative Genomics.</title>
        <authorList>
            <person name="Das S."/>
            <person name="Pettersson B.M."/>
            <person name="Behra P.R."/>
            <person name="Ramesh M."/>
            <person name="Dasgupta S."/>
            <person name="Bhattacharya A."/>
            <person name="Kirsebom L.A."/>
        </authorList>
    </citation>
    <scope>NUCLEOTIDE SEQUENCE [LARGE SCALE GENOMIC DNA]</scope>
    <source>
        <strain evidence="9 10">DSM 44075</strain>
    </source>
</reference>
<proteinExistence type="inferred from homology"/>
<feature type="transmembrane region" description="Helical" evidence="8">
    <location>
        <begin position="30"/>
        <end position="51"/>
    </location>
</feature>
<dbReference type="PIRSF" id="PIRSF006060">
    <property type="entry name" value="AA_transporter"/>
    <property type="match status" value="1"/>
</dbReference>
<comment type="caution">
    <text evidence="9">The sequence shown here is derived from an EMBL/GenBank/DDBJ whole genome shotgun (WGS) entry which is preliminary data.</text>
</comment>
<dbReference type="GO" id="GO:0005886">
    <property type="term" value="C:plasma membrane"/>
    <property type="evidence" value="ECO:0007669"/>
    <property type="project" value="UniProtKB-SubCell"/>
</dbReference>
<evidence type="ECO:0000256" key="5">
    <source>
        <dbReference type="ARBA" id="ARBA00022692"/>
    </source>
</evidence>
<organism evidence="9 10">
    <name type="scientific">Mycolicibacterium obuense</name>
    <dbReference type="NCBI Taxonomy" id="1807"/>
    <lineage>
        <taxon>Bacteria</taxon>
        <taxon>Bacillati</taxon>
        <taxon>Actinomycetota</taxon>
        <taxon>Actinomycetes</taxon>
        <taxon>Mycobacteriales</taxon>
        <taxon>Mycobacteriaceae</taxon>
        <taxon>Mycolicibacterium</taxon>
    </lineage>
</organism>
<dbReference type="Pfam" id="PF13520">
    <property type="entry name" value="AA_permease_2"/>
    <property type="match status" value="1"/>
</dbReference>
<keyword evidence="6 8" id="KW-1133">Transmembrane helix</keyword>
<dbReference type="RefSeq" id="WP_048422812.1">
    <property type="nucleotide sequence ID" value="NZ_JYNU01000009.1"/>
</dbReference>
<feature type="transmembrane region" description="Helical" evidence="8">
    <location>
        <begin position="147"/>
        <end position="163"/>
    </location>
</feature>
<evidence type="ECO:0000313" key="10">
    <source>
        <dbReference type="Proteomes" id="UP000036313"/>
    </source>
</evidence>
<feature type="transmembrane region" description="Helical" evidence="8">
    <location>
        <begin position="456"/>
        <end position="477"/>
    </location>
</feature>
<feature type="transmembrane region" description="Helical" evidence="8">
    <location>
        <begin position="355"/>
        <end position="376"/>
    </location>
</feature>
<feature type="transmembrane region" description="Helical" evidence="8">
    <location>
        <begin position="382"/>
        <end position="410"/>
    </location>
</feature>
<evidence type="ECO:0000256" key="4">
    <source>
        <dbReference type="ARBA" id="ARBA00022475"/>
    </source>
</evidence>
<evidence type="ECO:0000256" key="1">
    <source>
        <dbReference type="ARBA" id="ARBA00002249"/>
    </source>
</evidence>
<comment type="subcellular location">
    <subcellularLocation>
        <location evidence="2">Cell membrane</location>
        <topology evidence="2">Multi-pass membrane protein</topology>
    </subcellularLocation>
</comment>
<keyword evidence="7 8" id="KW-0472">Membrane</keyword>
<keyword evidence="4" id="KW-1003">Cell membrane</keyword>
<feature type="transmembrane region" description="Helical" evidence="8">
    <location>
        <begin position="422"/>
        <end position="444"/>
    </location>
</feature>
<evidence type="ECO:0000256" key="7">
    <source>
        <dbReference type="ARBA" id="ARBA00023136"/>
    </source>
</evidence>
<dbReference type="Gene3D" id="1.20.1740.10">
    <property type="entry name" value="Amino acid/polyamine transporter I"/>
    <property type="match status" value="1"/>
</dbReference>
<dbReference type="PANTHER" id="PTHR42770">
    <property type="entry name" value="AMINO ACID TRANSPORTER-RELATED"/>
    <property type="match status" value="1"/>
</dbReference>
<name>A0A0J6W5T1_9MYCO</name>
<feature type="transmembrane region" description="Helical" evidence="8">
    <location>
        <begin position="215"/>
        <end position="237"/>
    </location>
</feature>
<dbReference type="AlphaFoldDB" id="A0A0J6W5T1"/>
<accession>A0A0J6W5T1</accession>
<evidence type="ECO:0000256" key="3">
    <source>
        <dbReference type="ARBA" id="ARBA00009523"/>
    </source>
</evidence>
<feature type="transmembrane region" description="Helical" evidence="8">
    <location>
        <begin position="249"/>
        <end position="271"/>
    </location>
</feature>
<dbReference type="InterPro" id="IPR050367">
    <property type="entry name" value="APC_superfamily"/>
</dbReference>
<dbReference type="PATRIC" id="fig|1807.14.peg.1760"/>
<dbReference type="EMBL" id="JYNU01000009">
    <property type="protein sequence ID" value="KMO77844.1"/>
    <property type="molecule type" value="Genomic_DNA"/>
</dbReference>
<comment type="function">
    <text evidence="1">Probable amino-acid or metabolite transport protein.</text>
</comment>
<evidence type="ECO:0000256" key="6">
    <source>
        <dbReference type="ARBA" id="ARBA00022989"/>
    </source>
</evidence>
<evidence type="ECO:0000256" key="2">
    <source>
        <dbReference type="ARBA" id="ARBA00004651"/>
    </source>
</evidence>
<protein>
    <submittedName>
        <fullName evidence="9">Putrescine importer PuuP</fullName>
    </submittedName>
</protein>
<dbReference type="GO" id="GO:0022857">
    <property type="term" value="F:transmembrane transporter activity"/>
    <property type="evidence" value="ECO:0007669"/>
    <property type="project" value="InterPro"/>
</dbReference>
<comment type="similarity">
    <text evidence="3">Belongs to the amino acid-polyamine-organocation (APC) superfamily.</text>
</comment>
<evidence type="ECO:0000256" key="8">
    <source>
        <dbReference type="SAM" id="Phobius"/>
    </source>
</evidence>
<dbReference type="InterPro" id="IPR002293">
    <property type="entry name" value="AA/rel_permease1"/>
</dbReference>
<dbReference type="Proteomes" id="UP000036313">
    <property type="component" value="Unassembled WGS sequence"/>
</dbReference>
<feature type="transmembrane region" description="Helical" evidence="8">
    <location>
        <begin position="306"/>
        <end position="327"/>
    </location>
</feature>
<sequence>MANRIDKAGDAHIATDAGTPLSHRRLRGTLGVWGIVFVVVAAASPLGVIGGPVPLGIASGNGIGFPAIFIVSTVLVLLFAVGFTALTPYVPNAGAFYSYIGKGLGRVTGFGFAFVALISYLALEIGVYGLIGQGAQALFSSYGAPDIHWGVWALVTLLIVAVLGHRNIDLSRNVLGVLLIAEVAIVLALDAVVAVTGGHEGLSTGFLSPAEITSGAPGIALLFAFLSFIGFEATAVFRDEARDPLRTIPRATFVALLLIGVFYTVSTWALITAWGDSRVVEQAVADPSGLLPGATEEYLGTAGLHIVQVLFVTSLFACILSFHNVVARYVFTLSNRKVFPGALGEAHPRHASPHLASGIDSVAVLVFLIAGIALGLDPVTQFYTWLAGISTVGIIILLIATSVAVLAFFARRRRSGESDVSAWRAFVAPGIGLVGLVAVLLLVFQNLPTLVGGSTPIAIGVVVLLVVVFAAGAAIAARRPNVTLEVDE</sequence>
<gene>
    <name evidence="9" type="primary">puuP_6</name>
    <name evidence="9" type="ORF">MOBUDSM44075_01752</name>
</gene>
<feature type="transmembrane region" description="Helical" evidence="8">
    <location>
        <begin position="175"/>
        <end position="195"/>
    </location>
</feature>
<feature type="transmembrane region" description="Helical" evidence="8">
    <location>
        <begin position="107"/>
        <end position="131"/>
    </location>
</feature>
<dbReference type="PANTHER" id="PTHR42770:SF16">
    <property type="entry name" value="AMINO ACID PERMEASE"/>
    <property type="match status" value="1"/>
</dbReference>
<keyword evidence="5 8" id="KW-0812">Transmembrane</keyword>
<feature type="transmembrane region" description="Helical" evidence="8">
    <location>
        <begin position="63"/>
        <end position="86"/>
    </location>
</feature>
<evidence type="ECO:0000313" key="9">
    <source>
        <dbReference type="EMBL" id="KMO77844.1"/>
    </source>
</evidence>